<comment type="caution">
    <text evidence="1">The sequence shown here is derived from an EMBL/GenBank/DDBJ whole genome shotgun (WGS) entry which is preliminary data.</text>
</comment>
<proteinExistence type="predicted"/>
<name>A0ABQ6HTJ7_9MICO</name>
<reference evidence="2" key="1">
    <citation type="journal article" date="2019" name="Int. J. Syst. Evol. Microbiol.">
        <title>The Global Catalogue of Microorganisms (GCM) 10K type strain sequencing project: providing services to taxonomists for standard genome sequencing and annotation.</title>
        <authorList>
            <consortium name="The Broad Institute Genomics Platform"/>
            <consortium name="The Broad Institute Genome Sequencing Center for Infectious Disease"/>
            <person name="Wu L."/>
            <person name="Ma J."/>
        </authorList>
    </citation>
    <scope>NUCLEOTIDE SEQUENCE [LARGE SCALE GENOMIC DNA]</scope>
    <source>
        <strain evidence="2">NBRC 105830</strain>
    </source>
</reference>
<sequence>MTVPRLHPTLSCDAHDITVDTGVDVEADCTAGVILVPSLFITDRVQCTTSDH</sequence>
<accession>A0ABQ6HTJ7</accession>
<dbReference type="Proteomes" id="UP001157109">
    <property type="component" value="Unassembled WGS sequence"/>
</dbReference>
<evidence type="ECO:0000313" key="2">
    <source>
        <dbReference type="Proteomes" id="UP001157109"/>
    </source>
</evidence>
<dbReference type="RefSeq" id="WP_241441245.1">
    <property type="nucleotide sequence ID" value="NZ_BSUJ01000001.1"/>
</dbReference>
<evidence type="ECO:0000313" key="1">
    <source>
        <dbReference type="EMBL" id="GMA20895.1"/>
    </source>
</evidence>
<keyword evidence="2" id="KW-1185">Reference proteome</keyword>
<dbReference type="EMBL" id="BSUJ01000001">
    <property type="protein sequence ID" value="GMA20895.1"/>
    <property type="molecule type" value="Genomic_DNA"/>
</dbReference>
<gene>
    <name evidence="1" type="ORF">GCM10025862_29160</name>
</gene>
<protein>
    <submittedName>
        <fullName evidence="1">Uncharacterized protein</fullName>
    </submittedName>
</protein>
<organism evidence="1 2">
    <name type="scientific">Arsenicicoccus piscis</name>
    <dbReference type="NCBI Taxonomy" id="673954"/>
    <lineage>
        <taxon>Bacteria</taxon>
        <taxon>Bacillati</taxon>
        <taxon>Actinomycetota</taxon>
        <taxon>Actinomycetes</taxon>
        <taxon>Micrococcales</taxon>
        <taxon>Intrasporangiaceae</taxon>
        <taxon>Arsenicicoccus</taxon>
    </lineage>
</organism>